<dbReference type="Proteomes" id="UP000309061">
    <property type="component" value="Chromosome"/>
</dbReference>
<organism evidence="2 3">
    <name type="scientific">Methylocystis heyeri</name>
    <dbReference type="NCBI Taxonomy" id="391905"/>
    <lineage>
        <taxon>Bacteria</taxon>
        <taxon>Pseudomonadati</taxon>
        <taxon>Pseudomonadota</taxon>
        <taxon>Alphaproteobacteria</taxon>
        <taxon>Hyphomicrobiales</taxon>
        <taxon>Methylocystaceae</taxon>
        <taxon>Methylocystis</taxon>
    </lineage>
</organism>
<dbReference type="AlphaFoldDB" id="A0A6B8KCE2"/>
<dbReference type="RefSeq" id="WP_154331622.1">
    <property type="nucleotide sequence ID" value="NZ_CP046052.1"/>
</dbReference>
<dbReference type="KEGG" id="mhey:H2LOC_010535"/>
<proteinExistence type="predicted"/>
<keyword evidence="1" id="KW-1133">Transmembrane helix</keyword>
<feature type="transmembrane region" description="Helical" evidence="1">
    <location>
        <begin position="33"/>
        <end position="56"/>
    </location>
</feature>
<protein>
    <submittedName>
        <fullName evidence="2">Uncharacterized protein</fullName>
    </submittedName>
</protein>
<keyword evidence="1" id="KW-0812">Transmembrane</keyword>
<dbReference type="EMBL" id="CP046052">
    <property type="protein sequence ID" value="QGM46094.1"/>
    <property type="molecule type" value="Genomic_DNA"/>
</dbReference>
<reference evidence="2 3" key="1">
    <citation type="submission" date="2019-11" db="EMBL/GenBank/DDBJ databases">
        <title>The genome sequence of Methylocystis heyeri.</title>
        <authorList>
            <person name="Oshkin I.Y."/>
            <person name="Miroshnikov K."/>
            <person name="Dedysh S.N."/>
        </authorList>
    </citation>
    <scope>NUCLEOTIDE SEQUENCE [LARGE SCALE GENOMIC DNA]</scope>
    <source>
        <strain evidence="2 3">H2</strain>
    </source>
</reference>
<evidence type="ECO:0000256" key="1">
    <source>
        <dbReference type="SAM" id="Phobius"/>
    </source>
</evidence>
<evidence type="ECO:0000313" key="2">
    <source>
        <dbReference type="EMBL" id="QGM46094.1"/>
    </source>
</evidence>
<keyword evidence="1" id="KW-0472">Membrane</keyword>
<accession>A0A6B8KCE2</accession>
<name>A0A6B8KCE2_9HYPH</name>
<gene>
    <name evidence="2" type="ORF">H2LOC_010535</name>
</gene>
<sequence>MKLNTSSAIVTLAARSSSHRRTAGSGQSHGDRIVLLLGIAAMLVAALLYVVFVATYR</sequence>
<evidence type="ECO:0000313" key="3">
    <source>
        <dbReference type="Proteomes" id="UP000309061"/>
    </source>
</evidence>
<keyword evidence="3" id="KW-1185">Reference proteome</keyword>